<dbReference type="Proteomes" id="UP000887540">
    <property type="component" value="Unplaced"/>
</dbReference>
<evidence type="ECO:0000256" key="3">
    <source>
        <dbReference type="RuleBase" id="RU000363"/>
    </source>
</evidence>
<organism evidence="4 5">
    <name type="scientific">Acrobeloides nanus</name>
    <dbReference type="NCBI Taxonomy" id="290746"/>
    <lineage>
        <taxon>Eukaryota</taxon>
        <taxon>Metazoa</taxon>
        <taxon>Ecdysozoa</taxon>
        <taxon>Nematoda</taxon>
        <taxon>Chromadorea</taxon>
        <taxon>Rhabditida</taxon>
        <taxon>Tylenchina</taxon>
        <taxon>Cephalobomorpha</taxon>
        <taxon>Cephaloboidea</taxon>
        <taxon>Cephalobidae</taxon>
        <taxon>Acrobeloides</taxon>
    </lineage>
</organism>
<evidence type="ECO:0000313" key="4">
    <source>
        <dbReference type="Proteomes" id="UP000887540"/>
    </source>
</evidence>
<dbReference type="GO" id="GO:0016491">
    <property type="term" value="F:oxidoreductase activity"/>
    <property type="evidence" value="ECO:0007669"/>
    <property type="project" value="UniProtKB-KW"/>
</dbReference>
<dbReference type="PRINTS" id="PR00081">
    <property type="entry name" value="GDHRDH"/>
</dbReference>
<evidence type="ECO:0000256" key="2">
    <source>
        <dbReference type="ARBA" id="ARBA00023002"/>
    </source>
</evidence>
<reference evidence="5" key="1">
    <citation type="submission" date="2022-11" db="UniProtKB">
        <authorList>
            <consortium name="WormBaseParasite"/>
        </authorList>
    </citation>
    <scope>IDENTIFICATION</scope>
</reference>
<evidence type="ECO:0000256" key="1">
    <source>
        <dbReference type="ARBA" id="ARBA00022857"/>
    </source>
</evidence>
<dbReference type="InterPro" id="IPR036291">
    <property type="entry name" value="NAD(P)-bd_dom_sf"/>
</dbReference>
<comment type="similarity">
    <text evidence="3">Belongs to the short-chain dehydrogenases/reductases (SDR) family.</text>
</comment>
<evidence type="ECO:0000313" key="5">
    <source>
        <dbReference type="WBParaSite" id="ACRNAN_scaffold4259.g31243.t1"/>
    </source>
</evidence>
<keyword evidence="1" id="KW-0521">NADP</keyword>
<dbReference type="WBParaSite" id="ACRNAN_scaffold4259.g31243.t1">
    <property type="protein sequence ID" value="ACRNAN_scaffold4259.g31243.t1"/>
    <property type="gene ID" value="ACRNAN_scaffold4259.g31243"/>
</dbReference>
<dbReference type="AlphaFoldDB" id="A0A914DWG0"/>
<protein>
    <submittedName>
        <fullName evidence="5">Uncharacterized protein</fullName>
    </submittedName>
</protein>
<dbReference type="InterPro" id="IPR002347">
    <property type="entry name" value="SDR_fam"/>
</dbReference>
<dbReference type="Pfam" id="PF00106">
    <property type="entry name" value="adh_short"/>
    <property type="match status" value="1"/>
</dbReference>
<keyword evidence="2" id="KW-0560">Oxidoreductase</keyword>
<dbReference type="PANTHER" id="PTHR43544">
    <property type="entry name" value="SHORT-CHAIN DEHYDROGENASE/REDUCTASE"/>
    <property type="match status" value="1"/>
</dbReference>
<accession>A0A914DWG0</accession>
<sequence length="223" mass="24272">MSSEAGLGKNVLITGASRGIGLTFIQHLESQQCRRLDVQDDISIKFAAEEVQKILGDEPLNLLINNAGIFEIDSGVTMENPNRATFLRHFDVNAVSYAIVTSVFLPLLLKAASLNQRALVVNISSFMASIEIGKLPPEDLGCSVVYGMSKAAQNRYTRVFGKKYVEEGIIAIAINPGSVSTEMNPKGNVSADDSIADMLRTFAKLKKEDAALFIDRFGKPMPF</sequence>
<dbReference type="InterPro" id="IPR051468">
    <property type="entry name" value="Fungal_SecMetab_SDRs"/>
</dbReference>
<dbReference type="SUPFAM" id="SSF51735">
    <property type="entry name" value="NAD(P)-binding Rossmann-fold domains"/>
    <property type="match status" value="1"/>
</dbReference>
<name>A0A914DWG0_9BILA</name>
<dbReference type="PRINTS" id="PR00080">
    <property type="entry name" value="SDRFAMILY"/>
</dbReference>
<proteinExistence type="inferred from homology"/>
<keyword evidence="4" id="KW-1185">Reference proteome</keyword>
<dbReference type="GO" id="GO:0005737">
    <property type="term" value="C:cytoplasm"/>
    <property type="evidence" value="ECO:0007669"/>
    <property type="project" value="TreeGrafter"/>
</dbReference>
<dbReference type="PANTHER" id="PTHR43544:SF7">
    <property type="entry name" value="NADB-LER2"/>
    <property type="match status" value="1"/>
</dbReference>
<dbReference type="Gene3D" id="3.40.50.720">
    <property type="entry name" value="NAD(P)-binding Rossmann-like Domain"/>
    <property type="match status" value="1"/>
</dbReference>